<keyword evidence="2" id="KW-0645">Protease</keyword>
<keyword evidence="4" id="KW-0720">Serine protease</keyword>
<dbReference type="GO" id="GO:0005802">
    <property type="term" value="C:trans-Golgi network"/>
    <property type="evidence" value="ECO:0007669"/>
    <property type="project" value="TreeGrafter"/>
</dbReference>
<dbReference type="PROSITE" id="PS51829">
    <property type="entry name" value="P_HOMO_B"/>
    <property type="match status" value="1"/>
</dbReference>
<sequence length="123" mass="13756">MTFYGCKGTSAEVNWLERVQIDITVEHSRRGLISLFLTSPSGTTIQLLHPRKNDDSPEGLREWPFVSVGHWGENPNGVWKLEAMSMSHNKDAKALGVLSFVRLTAHGTKDDPLKDNAFILHTV</sequence>
<dbReference type="PANTHER" id="PTHR42884">
    <property type="entry name" value="PROPROTEIN CONVERTASE SUBTILISIN/KEXIN-RELATED"/>
    <property type="match status" value="1"/>
</dbReference>
<dbReference type="OrthoDB" id="5782755at2759"/>
<keyword evidence="3" id="KW-0378">Hydrolase</keyword>
<gene>
    <name evidence="6" type="ORF">SVUK_LOCUS5154</name>
</gene>
<proteinExistence type="inferred from homology"/>
<comment type="similarity">
    <text evidence="1">Belongs to the peptidase S8 family. Furin subfamily.</text>
</comment>
<organism evidence="6 7">
    <name type="scientific">Strongylus vulgaris</name>
    <name type="common">Blood worm</name>
    <dbReference type="NCBI Taxonomy" id="40348"/>
    <lineage>
        <taxon>Eukaryota</taxon>
        <taxon>Metazoa</taxon>
        <taxon>Ecdysozoa</taxon>
        <taxon>Nematoda</taxon>
        <taxon>Chromadorea</taxon>
        <taxon>Rhabditida</taxon>
        <taxon>Rhabditina</taxon>
        <taxon>Rhabditomorpha</taxon>
        <taxon>Strongyloidea</taxon>
        <taxon>Strongylidae</taxon>
        <taxon>Strongylus</taxon>
    </lineage>
</organism>
<evidence type="ECO:0000256" key="3">
    <source>
        <dbReference type="ARBA" id="ARBA00022801"/>
    </source>
</evidence>
<protein>
    <recommendedName>
        <fullName evidence="5">P/Homo B domain-containing protein</fullName>
    </recommendedName>
</protein>
<dbReference type="InterPro" id="IPR002884">
    <property type="entry name" value="P_dom"/>
</dbReference>
<dbReference type="InterPro" id="IPR008979">
    <property type="entry name" value="Galactose-bd-like_sf"/>
</dbReference>
<evidence type="ECO:0000313" key="7">
    <source>
        <dbReference type="Proteomes" id="UP000270094"/>
    </source>
</evidence>
<dbReference type="Pfam" id="PF01483">
    <property type="entry name" value="P_proprotein"/>
    <property type="match status" value="1"/>
</dbReference>
<name>A0A3P7IK84_STRVU</name>
<dbReference type="AlphaFoldDB" id="A0A3P7IK84"/>
<reference evidence="6 7" key="1">
    <citation type="submission" date="2018-11" db="EMBL/GenBank/DDBJ databases">
        <authorList>
            <consortium name="Pathogen Informatics"/>
        </authorList>
    </citation>
    <scope>NUCLEOTIDE SEQUENCE [LARGE SCALE GENOMIC DNA]</scope>
</reference>
<dbReference type="GO" id="GO:0004252">
    <property type="term" value="F:serine-type endopeptidase activity"/>
    <property type="evidence" value="ECO:0007669"/>
    <property type="project" value="InterPro"/>
</dbReference>
<evidence type="ECO:0000259" key="5">
    <source>
        <dbReference type="PROSITE" id="PS51829"/>
    </source>
</evidence>
<evidence type="ECO:0000256" key="4">
    <source>
        <dbReference type="ARBA" id="ARBA00022825"/>
    </source>
</evidence>
<dbReference type="PANTHER" id="PTHR42884:SF14">
    <property type="entry name" value="NEUROENDOCRINE CONVERTASE 1"/>
    <property type="match status" value="1"/>
</dbReference>
<evidence type="ECO:0000256" key="2">
    <source>
        <dbReference type="ARBA" id="ARBA00022670"/>
    </source>
</evidence>
<accession>A0A3P7IK84</accession>
<keyword evidence="7" id="KW-1185">Reference proteome</keyword>
<dbReference type="EMBL" id="UYYB01014911">
    <property type="protein sequence ID" value="VDM70156.1"/>
    <property type="molecule type" value="Genomic_DNA"/>
</dbReference>
<evidence type="ECO:0000313" key="6">
    <source>
        <dbReference type="EMBL" id="VDM70156.1"/>
    </source>
</evidence>
<evidence type="ECO:0000256" key="1">
    <source>
        <dbReference type="ARBA" id="ARBA00005325"/>
    </source>
</evidence>
<dbReference type="Proteomes" id="UP000270094">
    <property type="component" value="Unassembled WGS sequence"/>
</dbReference>
<dbReference type="SUPFAM" id="SSF49785">
    <property type="entry name" value="Galactose-binding domain-like"/>
    <property type="match status" value="1"/>
</dbReference>
<dbReference type="GO" id="GO:0000139">
    <property type="term" value="C:Golgi membrane"/>
    <property type="evidence" value="ECO:0007669"/>
    <property type="project" value="TreeGrafter"/>
</dbReference>
<feature type="domain" description="P/Homo B" evidence="5">
    <location>
        <begin position="1"/>
        <end position="111"/>
    </location>
</feature>
<dbReference type="Gene3D" id="2.60.120.260">
    <property type="entry name" value="Galactose-binding domain-like"/>
    <property type="match status" value="1"/>
</dbReference>
<dbReference type="GO" id="GO:0016485">
    <property type="term" value="P:protein processing"/>
    <property type="evidence" value="ECO:0007669"/>
    <property type="project" value="TreeGrafter"/>
</dbReference>